<name>A0AAN6N373_9PEZI</name>
<keyword evidence="1" id="KW-0479">Metal-binding</keyword>
<dbReference type="Gene3D" id="3.30.160.60">
    <property type="entry name" value="Classic Zinc Finger"/>
    <property type="match status" value="1"/>
</dbReference>
<keyword evidence="3" id="KW-0862">Zinc</keyword>
<sequence>MKESNYKCDDCGHLFAREDTLRRHMKGGCLKCDHCGLLFPRKATLRTHMEKDGCKISDIGTLELQADAYWGYRDSVLS</sequence>
<keyword evidence="2 4" id="KW-0863">Zinc-finger</keyword>
<proteinExistence type="predicted"/>
<accession>A0AAN6N373</accession>
<feature type="domain" description="C2H2-type" evidence="5">
    <location>
        <begin position="6"/>
        <end position="36"/>
    </location>
</feature>
<evidence type="ECO:0000313" key="6">
    <source>
        <dbReference type="EMBL" id="KAK3936552.1"/>
    </source>
</evidence>
<dbReference type="SUPFAM" id="SSF57667">
    <property type="entry name" value="beta-beta-alpha zinc fingers"/>
    <property type="match status" value="1"/>
</dbReference>
<dbReference type="GO" id="GO:0008270">
    <property type="term" value="F:zinc ion binding"/>
    <property type="evidence" value="ECO:0007669"/>
    <property type="project" value="UniProtKB-KW"/>
</dbReference>
<dbReference type="PROSITE" id="PS50157">
    <property type="entry name" value="ZINC_FINGER_C2H2_2"/>
    <property type="match status" value="1"/>
</dbReference>
<organism evidence="6 7">
    <name type="scientific">Diplogelasinospora grovesii</name>
    <dbReference type="NCBI Taxonomy" id="303347"/>
    <lineage>
        <taxon>Eukaryota</taxon>
        <taxon>Fungi</taxon>
        <taxon>Dikarya</taxon>
        <taxon>Ascomycota</taxon>
        <taxon>Pezizomycotina</taxon>
        <taxon>Sordariomycetes</taxon>
        <taxon>Sordariomycetidae</taxon>
        <taxon>Sordariales</taxon>
        <taxon>Diplogelasinosporaceae</taxon>
        <taxon>Diplogelasinospora</taxon>
    </lineage>
</organism>
<keyword evidence="7" id="KW-1185">Reference proteome</keyword>
<reference evidence="7" key="1">
    <citation type="journal article" date="2023" name="Mol. Phylogenet. Evol.">
        <title>Genome-scale phylogeny and comparative genomics of the fungal order Sordariales.</title>
        <authorList>
            <person name="Hensen N."/>
            <person name="Bonometti L."/>
            <person name="Westerberg I."/>
            <person name="Brannstrom I.O."/>
            <person name="Guillou S."/>
            <person name="Cros-Aarteil S."/>
            <person name="Calhoun S."/>
            <person name="Haridas S."/>
            <person name="Kuo A."/>
            <person name="Mondo S."/>
            <person name="Pangilinan J."/>
            <person name="Riley R."/>
            <person name="LaButti K."/>
            <person name="Andreopoulos B."/>
            <person name="Lipzen A."/>
            <person name="Chen C."/>
            <person name="Yan M."/>
            <person name="Daum C."/>
            <person name="Ng V."/>
            <person name="Clum A."/>
            <person name="Steindorff A."/>
            <person name="Ohm R.A."/>
            <person name="Martin F."/>
            <person name="Silar P."/>
            <person name="Natvig D.O."/>
            <person name="Lalanne C."/>
            <person name="Gautier V."/>
            <person name="Ament-Velasquez S.L."/>
            <person name="Kruys A."/>
            <person name="Hutchinson M.I."/>
            <person name="Powell A.J."/>
            <person name="Barry K."/>
            <person name="Miller A.N."/>
            <person name="Grigoriev I.V."/>
            <person name="Debuchy R."/>
            <person name="Gladieux P."/>
            <person name="Hiltunen Thoren M."/>
            <person name="Johannesson H."/>
        </authorList>
    </citation>
    <scope>NUCLEOTIDE SEQUENCE [LARGE SCALE GENOMIC DNA]</scope>
    <source>
        <strain evidence="7">CBS 340.73</strain>
    </source>
</reference>
<protein>
    <recommendedName>
        <fullName evidence="5">C2H2-type domain-containing protein</fullName>
    </recommendedName>
</protein>
<dbReference type="InterPro" id="IPR036236">
    <property type="entry name" value="Znf_C2H2_sf"/>
</dbReference>
<dbReference type="FunFam" id="3.30.160.60:FF:000446">
    <property type="entry name" value="Zinc finger protein"/>
    <property type="match status" value="1"/>
</dbReference>
<dbReference type="InterPro" id="IPR013087">
    <property type="entry name" value="Znf_C2H2_type"/>
</dbReference>
<dbReference type="AlphaFoldDB" id="A0AAN6N373"/>
<dbReference type="EMBL" id="MU853880">
    <property type="protein sequence ID" value="KAK3936552.1"/>
    <property type="molecule type" value="Genomic_DNA"/>
</dbReference>
<evidence type="ECO:0000259" key="5">
    <source>
        <dbReference type="PROSITE" id="PS50157"/>
    </source>
</evidence>
<comment type="caution">
    <text evidence="6">The sequence shown here is derived from an EMBL/GenBank/DDBJ whole genome shotgun (WGS) entry which is preliminary data.</text>
</comment>
<evidence type="ECO:0000256" key="2">
    <source>
        <dbReference type="ARBA" id="ARBA00022771"/>
    </source>
</evidence>
<gene>
    <name evidence="6" type="ORF">QBC46DRAFT_394854</name>
</gene>
<evidence type="ECO:0000313" key="7">
    <source>
        <dbReference type="Proteomes" id="UP001303473"/>
    </source>
</evidence>
<evidence type="ECO:0000256" key="3">
    <source>
        <dbReference type="ARBA" id="ARBA00022833"/>
    </source>
</evidence>
<dbReference type="Pfam" id="PF00096">
    <property type="entry name" value="zf-C2H2"/>
    <property type="match status" value="2"/>
</dbReference>
<evidence type="ECO:0000256" key="1">
    <source>
        <dbReference type="ARBA" id="ARBA00022723"/>
    </source>
</evidence>
<evidence type="ECO:0000256" key="4">
    <source>
        <dbReference type="PROSITE-ProRule" id="PRU00042"/>
    </source>
</evidence>
<dbReference type="Proteomes" id="UP001303473">
    <property type="component" value="Unassembled WGS sequence"/>
</dbReference>
<dbReference type="SMART" id="SM00355">
    <property type="entry name" value="ZnF_C2H2"/>
    <property type="match status" value="2"/>
</dbReference>